<organism evidence="1 2">
    <name type="scientific">Mucuna pruriens</name>
    <name type="common">Velvet bean</name>
    <name type="synonym">Dolichos pruriens</name>
    <dbReference type="NCBI Taxonomy" id="157652"/>
    <lineage>
        <taxon>Eukaryota</taxon>
        <taxon>Viridiplantae</taxon>
        <taxon>Streptophyta</taxon>
        <taxon>Embryophyta</taxon>
        <taxon>Tracheophyta</taxon>
        <taxon>Spermatophyta</taxon>
        <taxon>Magnoliopsida</taxon>
        <taxon>eudicotyledons</taxon>
        <taxon>Gunneridae</taxon>
        <taxon>Pentapetalae</taxon>
        <taxon>rosids</taxon>
        <taxon>fabids</taxon>
        <taxon>Fabales</taxon>
        <taxon>Fabaceae</taxon>
        <taxon>Papilionoideae</taxon>
        <taxon>50 kb inversion clade</taxon>
        <taxon>NPAAA clade</taxon>
        <taxon>indigoferoid/millettioid clade</taxon>
        <taxon>Phaseoleae</taxon>
        <taxon>Mucuna</taxon>
    </lineage>
</organism>
<feature type="non-terminal residue" evidence="1">
    <location>
        <position position="1"/>
    </location>
</feature>
<keyword evidence="2" id="KW-1185">Reference proteome</keyword>
<dbReference type="PANTHER" id="PTHR33067">
    <property type="entry name" value="RNA-DIRECTED DNA POLYMERASE-RELATED"/>
    <property type="match status" value="1"/>
</dbReference>
<comment type="caution">
    <text evidence="1">The sequence shown here is derived from an EMBL/GenBank/DDBJ whole genome shotgun (WGS) entry which is preliminary data.</text>
</comment>
<dbReference type="EMBL" id="QJKJ01003583">
    <property type="protein sequence ID" value="RDX97692.1"/>
    <property type="molecule type" value="Genomic_DNA"/>
</dbReference>
<protein>
    <submittedName>
        <fullName evidence="1">Uncharacterized protein</fullName>
    </submittedName>
</protein>
<evidence type="ECO:0000313" key="1">
    <source>
        <dbReference type="EMBL" id="RDX97692.1"/>
    </source>
</evidence>
<proteinExistence type="predicted"/>
<name>A0A371H4F3_MUCPR</name>
<sequence>MQVGQLVDTVRQMQSASSKTITSQTIPNLKGGGVGMAWLRSVSAKRYEIDEDLLKLFKKVEIKIFLIDAIKQILKYAKFLKELYIHRRKKMNGTVGTGGVMSSLCPNLGTFTVPCTISSRTFTNAMLDLATSINVMPASIYKLLNLGDLEPTQMEI</sequence>
<gene>
    <name evidence="1" type="ORF">CR513_19506</name>
</gene>
<dbReference type="Proteomes" id="UP000257109">
    <property type="component" value="Unassembled WGS sequence"/>
</dbReference>
<dbReference type="PANTHER" id="PTHR33067:SF9">
    <property type="entry name" value="RNA-DIRECTED DNA POLYMERASE"/>
    <property type="match status" value="1"/>
</dbReference>
<dbReference type="AlphaFoldDB" id="A0A371H4F3"/>
<evidence type="ECO:0000313" key="2">
    <source>
        <dbReference type="Proteomes" id="UP000257109"/>
    </source>
</evidence>
<accession>A0A371H4F3</accession>
<reference evidence="1" key="1">
    <citation type="submission" date="2018-05" db="EMBL/GenBank/DDBJ databases">
        <title>Draft genome of Mucuna pruriens seed.</title>
        <authorList>
            <person name="Nnadi N.E."/>
            <person name="Vos R."/>
            <person name="Hasami M.H."/>
            <person name="Devisetty U.K."/>
            <person name="Aguiy J.C."/>
        </authorList>
    </citation>
    <scope>NUCLEOTIDE SEQUENCE [LARGE SCALE GENOMIC DNA]</scope>
    <source>
        <strain evidence="1">JCA_2017</strain>
    </source>
</reference>
<dbReference type="OrthoDB" id="1828774at2759"/>